<organism evidence="2 3">
    <name type="scientific">Methanolobus vulcani</name>
    <dbReference type="NCBI Taxonomy" id="38026"/>
    <lineage>
        <taxon>Archaea</taxon>
        <taxon>Methanobacteriati</taxon>
        <taxon>Methanobacteriota</taxon>
        <taxon>Stenosarchaea group</taxon>
        <taxon>Methanomicrobia</taxon>
        <taxon>Methanosarcinales</taxon>
        <taxon>Methanosarcinaceae</taxon>
        <taxon>Methanolobus</taxon>
    </lineage>
</organism>
<feature type="region of interest" description="Disordered" evidence="1">
    <location>
        <begin position="309"/>
        <end position="335"/>
    </location>
</feature>
<proteinExistence type="predicted"/>
<feature type="compositionally biased region" description="Low complexity" evidence="1">
    <location>
        <begin position="315"/>
        <end position="334"/>
    </location>
</feature>
<dbReference type="AlphaFoldDB" id="A0A7Z8P2B3"/>
<evidence type="ECO:0000313" key="2">
    <source>
        <dbReference type="EMBL" id="TQD26227.1"/>
    </source>
</evidence>
<accession>A0A7Z8P2B3</accession>
<keyword evidence="3" id="KW-1185">Reference proteome</keyword>
<dbReference type="OrthoDB" id="125649at2157"/>
<evidence type="ECO:0000256" key="1">
    <source>
        <dbReference type="SAM" id="MobiDB-lite"/>
    </source>
</evidence>
<reference evidence="2 3" key="1">
    <citation type="submission" date="2019-06" db="EMBL/GenBank/DDBJ databases">
        <title>Draft genome sequence of Methanolobus vulcani B1d.</title>
        <authorList>
            <person name="Creighbaum A.J."/>
            <person name="Ticak T."/>
            <person name="Hariraju D."/>
            <person name="Arivett B.A."/>
            <person name="Ferguson D.J.Jr."/>
        </authorList>
    </citation>
    <scope>NUCLEOTIDE SEQUENCE [LARGE SCALE GENOMIC DNA]</scope>
    <source>
        <strain evidence="2 3">B1d</strain>
    </source>
</reference>
<comment type="caution">
    <text evidence="2">The sequence shown here is derived from an EMBL/GenBank/DDBJ whole genome shotgun (WGS) entry which is preliminary data.</text>
</comment>
<gene>
    <name evidence="2" type="ORF">FKV42_05600</name>
</gene>
<evidence type="ECO:0000313" key="3">
    <source>
        <dbReference type="Proteomes" id="UP000319335"/>
    </source>
</evidence>
<name>A0A7Z8P2B3_9EURY</name>
<sequence length="355" mass="38708">MLLTKHDIKAQLIISIIFLILVIVPASATVNATFSPDDAVVSSRLDREPVFWANVSEDSDVVWFLDNYQVASYTDICNSSYVPDVSETGNYSIMVNVSNPNGSIENQWYWVATPTPSQIMSGGSGGSSSSGSVSSGEDSKKILVKEVSMQILNKNVLTEFSFNEEENPISSLEFTSSVNAGYVRMSLEVLNDRSSFVSEDPDDKVYCYVNINPDKTGLDNKISDSRIFFSVSQKWLDENNIDADSVRLNLFSSYGWKTFPVKIMSGDNASENSHSNVTFVSTTIGFGNFAITGKVNASSDDEVVVIDMGDDSSKKSSGSDSGSGKSEDGSNSENVLDTVLKSMKELFIKRNPVNT</sequence>
<dbReference type="NCBIfam" id="TIGR04213">
    <property type="entry name" value="PGF_pre_PGF"/>
    <property type="match status" value="1"/>
</dbReference>
<protein>
    <submittedName>
        <fullName evidence="2">PGF-pre-PGF domain-containing protein</fullName>
    </submittedName>
</protein>
<dbReference type="InterPro" id="IPR026453">
    <property type="entry name" value="PGF_pre_PGF"/>
</dbReference>
<dbReference type="Proteomes" id="UP000319335">
    <property type="component" value="Unassembled WGS sequence"/>
</dbReference>
<dbReference type="RefSeq" id="WP_154809264.1">
    <property type="nucleotide sequence ID" value="NZ_VIAQ01000012.1"/>
</dbReference>
<dbReference type="EMBL" id="VIAQ01000012">
    <property type="protein sequence ID" value="TQD26227.1"/>
    <property type="molecule type" value="Genomic_DNA"/>
</dbReference>